<reference evidence="1 2" key="1">
    <citation type="submission" date="2019-12" db="EMBL/GenBank/DDBJ databases">
        <authorList>
            <person name="Floudas D."/>
            <person name="Bentzer J."/>
            <person name="Ahren D."/>
            <person name="Johansson T."/>
            <person name="Persson P."/>
            <person name="Tunlid A."/>
        </authorList>
    </citation>
    <scope>NUCLEOTIDE SEQUENCE [LARGE SCALE GENOMIC DNA]</scope>
    <source>
        <strain evidence="1 2">CBS 102.39</strain>
    </source>
</reference>
<dbReference type="EMBL" id="JAACJL010000044">
    <property type="protein sequence ID" value="KAF4614689.1"/>
    <property type="molecule type" value="Genomic_DNA"/>
</dbReference>
<gene>
    <name evidence="1" type="ORF">D9613_002818</name>
</gene>
<sequence length="116" mass="12553">MSSSSIPQFTKLGATNYPTWAGEMQAWLRAQSVWRIVSGESTIPTLPSPPSEAQLAAHDSWLAKSDKAAGYIYLLVEDDQKIHLNSISDDPQVVSSGPTRKPNREGVASVLCARAL</sequence>
<organism evidence="1 2">
    <name type="scientific">Agrocybe pediades</name>
    <dbReference type="NCBI Taxonomy" id="84607"/>
    <lineage>
        <taxon>Eukaryota</taxon>
        <taxon>Fungi</taxon>
        <taxon>Dikarya</taxon>
        <taxon>Basidiomycota</taxon>
        <taxon>Agaricomycotina</taxon>
        <taxon>Agaricomycetes</taxon>
        <taxon>Agaricomycetidae</taxon>
        <taxon>Agaricales</taxon>
        <taxon>Agaricineae</taxon>
        <taxon>Strophariaceae</taxon>
        <taxon>Agrocybe</taxon>
    </lineage>
</organism>
<keyword evidence="2" id="KW-1185">Reference proteome</keyword>
<protein>
    <recommendedName>
        <fullName evidence="3">DUF4219 domain-containing protein</fullName>
    </recommendedName>
</protein>
<comment type="caution">
    <text evidence="1">The sequence shown here is derived from an EMBL/GenBank/DDBJ whole genome shotgun (WGS) entry which is preliminary data.</text>
</comment>
<evidence type="ECO:0000313" key="1">
    <source>
        <dbReference type="EMBL" id="KAF4614689.1"/>
    </source>
</evidence>
<evidence type="ECO:0008006" key="3">
    <source>
        <dbReference type="Google" id="ProtNLM"/>
    </source>
</evidence>
<accession>A0A8H4QP70</accession>
<dbReference type="Pfam" id="PF14223">
    <property type="entry name" value="Retrotran_gag_2"/>
    <property type="match status" value="1"/>
</dbReference>
<name>A0A8H4QP70_9AGAR</name>
<dbReference type="Proteomes" id="UP000521872">
    <property type="component" value="Unassembled WGS sequence"/>
</dbReference>
<dbReference type="AlphaFoldDB" id="A0A8H4QP70"/>
<evidence type="ECO:0000313" key="2">
    <source>
        <dbReference type="Proteomes" id="UP000521872"/>
    </source>
</evidence>
<proteinExistence type="predicted"/>